<dbReference type="AlphaFoldDB" id="A0AAN2CBC8"/>
<gene>
    <name evidence="1" type="ORF">WPS_33720</name>
</gene>
<evidence type="ECO:0000313" key="1">
    <source>
        <dbReference type="EMBL" id="BDE08096.1"/>
    </source>
</evidence>
<sequence>MDRNDTDRDDAVNTIKGDMRDAIDEAKHRVAAGGEKMKRAVEGDRMPLGDRIVSHVKEAGHDIAADADRASRDVRHEDDV</sequence>
<name>A0AAN2CBC8_UNVUL</name>
<dbReference type="KEGG" id="vab:WPS_33720"/>
<evidence type="ECO:0000313" key="2">
    <source>
        <dbReference type="Proteomes" id="UP001317532"/>
    </source>
</evidence>
<proteinExistence type="predicted"/>
<dbReference type="Proteomes" id="UP001317532">
    <property type="component" value="Chromosome"/>
</dbReference>
<accession>A0AAN2CBC8</accession>
<organism evidence="1 2">
    <name type="scientific">Vulcanimicrobium alpinum</name>
    <dbReference type="NCBI Taxonomy" id="3016050"/>
    <lineage>
        <taxon>Bacteria</taxon>
        <taxon>Bacillati</taxon>
        <taxon>Vulcanimicrobiota</taxon>
        <taxon>Vulcanimicrobiia</taxon>
        <taxon>Vulcanimicrobiales</taxon>
        <taxon>Vulcanimicrobiaceae</taxon>
        <taxon>Vulcanimicrobium</taxon>
    </lineage>
</organism>
<reference evidence="1 2" key="1">
    <citation type="journal article" date="2022" name="ISME Commun">
        <title>Vulcanimicrobium alpinus gen. nov. sp. nov., the first cultivated representative of the candidate phylum 'Eremiobacterota', is a metabolically versatile aerobic anoxygenic phototroph.</title>
        <authorList>
            <person name="Yabe S."/>
            <person name="Muto K."/>
            <person name="Abe K."/>
            <person name="Yokota A."/>
            <person name="Staudigel H."/>
            <person name="Tebo B.M."/>
        </authorList>
    </citation>
    <scope>NUCLEOTIDE SEQUENCE [LARGE SCALE GENOMIC DNA]</scope>
    <source>
        <strain evidence="1 2">WC8-2</strain>
    </source>
</reference>
<keyword evidence="2" id="KW-1185">Reference proteome</keyword>
<dbReference type="EMBL" id="AP025523">
    <property type="protein sequence ID" value="BDE08096.1"/>
    <property type="molecule type" value="Genomic_DNA"/>
</dbReference>
<dbReference type="RefSeq" id="WP_317995647.1">
    <property type="nucleotide sequence ID" value="NZ_AP025523.1"/>
</dbReference>
<protein>
    <submittedName>
        <fullName evidence="1">Uncharacterized protein</fullName>
    </submittedName>
</protein>